<keyword evidence="11" id="KW-0966">Cell projection</keyword>
<sequence>MSAGGGHGGGRGRGRGRGLEEEHVEHVDERWMASYMDMVTVLMCMFIVLFAMSSVDSQKFFQLKNSLATGFGAVDVGKIDTATGVVVSAANANANDPAAKDLGTASATSTSAATATATPAATATSSSTATPAPTPALTDLQIATQEVADLSSVQAALKAAVTAQGIDSIVQFTIDARGLTIGLVGTDAFFAPNLATLSPKATAVIDAMSPILSADKREVTVEGHADRHGVTVNYATDWELSSARATSVLRRLVEVGGVAGERISAIGYGSTRSVTMADSLDAMAQNRRVDVVLLSSEPDAVRALIPSILAGQAAGP</sequence>
<evidence type="ECO:0000256" key="2">
    <source>
        <dbReference type="ARBA" id="ARBA00008914"/>
    </source>
</evidence>
<name>A0ABY7NDN2_9MICO</name>
<keyword evidence="11" id="KW-0282">Flagellum</keyword>
<keyword evidence="11" id="KW-0969">Cilium</keyword>
<evidence type="ECO:0000313" key="11">
    <source>
        <dbReference type="EMBL" id="WBM80112.1"/>
    </source>
</evidence>
<gene>
    <name evidence="11" type="ORF">KIV56_00350</name>
</gene>
<evidence type="ECO:0000256" key="8">
    <source>
        <dbReference type="SAM" id="MobiDB-lite"/>
    </source>
</evidence>
<evidence type="ECO:0000313" key="12">
    <source>
        <dbReference type="Proteomes" id="UP001212421"/>
    </source>
</evidence>
<keyword evidence="3" id="KW-1003">Cell membrane</keyword>
<dbReference type="CDD" id="cd07185">
    <property type="entry name" value="OmpA_C-like"/>
    <property type="match status" value="1"/>
</dbReference>
<dbReference type="SUPFAM" id="SSF103088">
    <property type="entry name" value="OmpA-like"/>
    <property type="match status" value="1"/>
</dbReference>
<evidence type="ECO:0000256" key="3">
    <source>
        <dbReference type="ARBA" id="ARBA00022475"/>
    </source>
</evidence>
<accession>A0ABY7NDN2</accession>
<dbReference type="Pfam" id="PF00691">
    <property type="entry name" value="OmpA"/>
    <property type="match status" value="1"/>
</dbReference>
<comment type="subcellular location">
    <subcellularLocation>
        <location evidence="1">Cell membrane</location>
        <topology evidence="1">Single-pass membrane protein</topology>
    </subcellularLocation>
</comment>
<dbReference type="InterPro" id="IPR050330">
    <property type="entry name" value="Bact_OuterMem_StrucFunc"/>
</dbReference>
<dbReference type="Pfam" id="PF13677">
    <property type="entry name" value="MotB_plug"/>
    <property type="match status" value="1"/>
</dbReference>
<keyword evidence="5 9" id="KW-1133">Transmembrane helix</keyword>
<keyword evidence="12" id="KW-1185">Reference proteome</keyword>
<dbReference type="InterPro" id="IPR025713">
    <property type="entry name" value="MotB-like_N_dom"/>
</dbReference>
<organism evidence="11 12">
    <name type="scientific">Cryobacterium breve</name>
    <dbReference type="NCBI Taxonomy" id="1259258"/>
    <lineage>
        <taxon>Bacteria</taxon>
        <taxon>Bacillati</taxon>
        <taxon>Actinomycetota</taxon>
        <taxon>Actinomycetes</taxon>
        <taxon>Micrococcales</taxon>
        <taxon>Microbacteriaceae</taxon>
        <taxon>Cryobacterium</taxon>
    </lineage>
</organism>
<protein>
    <submittedName>
        <fullName evidence="11">Flagellar motor protein MotB</fullName>
    </submittedName>
</protein>
<comment type="similarity">
    <text evidence="2">Belongs to the MotB family.</text>
</comment>
<feature type="domain" description="OmpA-like" evidence="10">
    <location>
        <begin position="177"/>
        <end position="297"/>
    </location>
</feature>
<evidence type="ECO:0000256" key="5">
    <source>
        <dbReference type="ARBA" id="ARBA00022989"/>
    </source>
</evidence>
<dbReference type="PANTHER" id="PTHR30329:SF20">
    <property type="entry name" value="EXPORTED PROTEIN"/>
    <property type="match status" value="1"/>
</dbReference>
<evidence type="ECO:0000256" key="1">
    <source>
        <dbReference type="ARBA" id="ARBA00004162"/>
    </source>
</evidence>
<evidence type="ECO:0000256" key="7">
    <source>
        <dbReference type="PROSITE-ProRule" id="PRU00473"/>
    </source>
</evidence>
<dbReference type="InterPro" id="IPR006665">
    <property type="entry name" value="OmpA-like"/>
</dbReference>
<dbReference type="Gene3D" id="3.30.1330.60">
    <property type="entry name" value="OmpA-like domain"/>
    <property type="match status" value="1"/>
</dbReference>
<keyword evidence="4 9" id="KW-0812">Transmembrane</keyword>
<evidence type="ECO:0000259" key="10">
    <source>
        <dbReference type="PROSITE" id="PS51123"/>
    </source>
</evidence>
<feature type="region of interest" description="Disordered" evidence="8">
    <location>
        <begin position="1"/>
        <end position="23"/>
    </location>
</feature>
<evidence type="ECO:0000256" key="6">
    <source>
        <dbReference type="ARBA" id="ARBA00023136"/>
    </source>
</evidence>
<dbReference type="InterPro" id="IPR036737">
    <property type="entry name" value="OmpA-like_sf"/>
</dbReference>
<feature type="transmembrane region" description="Helical" evidence="9">
    <location>
        <begin position="35"/>
        <end position="55"/>
    </location>
</feature>
<dbReference type="PANTHER" id="PTHR30329">
    <property type="entry name" value="STATOR ELEMENT OF FLAGELLAR MOTOR COMPLEX"/>
    <property type="match status" value="1"/>
</dbReference>
<dbReference type="EMBL" id="CP075584">
    <property type="protein sequence ID" value="WBM80112.1"/>
    <property type="molecule type" value="Genomic_DNA"/>
</dbReference>
<reference evidence="11 12" key="1">
    <citation type="submission" date="2021-05" db="EMBL/GenBank/DDBJ databases">
        <authorList>
            <person name="Kumar R."/>
            <person name="Kumar A."/>
            <person name="Mukhia S."/>
        </authorList>
    </citation>
    <scope>NUCLEOTIDE SEQUENCE [LARGE SCALE GENOMIC DNA]</scope>
    <source>
        <strain evidence="11 12">ERMR7:08</strain>
    </source>
</reference>
<proteinExistence type="inferred from homology"/>
<keyword evidence="6 7" id="KW-0472">Membrane</keyword>
<evidence type="ECO:0000256" key="4">
    <source>
        <dbReference type="ARBA" id="ARBA00022692"/>
    </source>
</evidence>
<dbReference type="Proteomes" id="UP001212421">
    <property type="component" value="Chromosome"/>
</dbReference>
<evidence type="ECO:0000256" key="9">
    <source>
        <dbReference type="SAM" id="Phobius"/>
    </source>
</evidence>
<dbReference type="RefSeq" id="WP_281534731.1">
    <property type="nucleotide sequence ID" value="NZ_CP075584.1"/>
</dbReference>
<dbReference type="PROSITE" id="PS51123">
    <property type="entry name" value="OMPA_2"/>
    <property type="match status" value="1"/>
</dbReference>